<organism evidence="1 2">
    <name type="scientific">Rotaria magnacalcarata</name>
    <dbReference type="NCBI Taxonomy" id="392030"/>
    <lineage>
        <taxon>Eukaryota</taxon>
        <taxon>Metazoa</taxon>
        <taxon>Spiralia</taxon>
        <taxon>Gnathifera</taxon>
        <taxon>Rotifera</taxon>
        <taxon>Eurotatoria</taxon>
        <taxon>Bdelloidea</taxon>
        <taxon>Philodinida</taxon>
        <taxon>Philodinidae</taxon>
        <taxon>Rotaria</taxon>
    </lineage>
</organism>
<proteinExistence type="predicted"/>
<evidence type="ECO:0000313" key="2">
    <source>
        <dbReference type="Proteomes" id="UP000663842"/>
    </source>
</evidence>
<dbReference type="EMBL" id="CAJOBF010011805">
    <property type="protein sequence ID" value="CAF4310492.1"/>
    <property type="molecule type" value="Genomic_DNA"/>
</dbReference>
<evidence type="ECO:0000313" key="1">
    <source>
        <dbReference type="EMBL" id="CAF4310492.1"/>
    </source>
</evidence>
<name>A0A820IQD9_9BILA</name>
<dbReference type="AlphaFoldDB" id="A0A820IQD9"/>
<accession>A0A820IQD9</accession>
<protein>
    <submittedName>
        <fullName evidence="1">Uncharacterized protein</fullName>
    </submittedName>
</protein>
<gene>
    <name evidence="1" type="ORF">UXM345_LOCUS33914</name>
</gene>
<dbReference type="Proteomes" id="UP000663842">
    <property type="component" value="Unassembled WGS sequence"/>
</dbReference>
<reference evidence="1" key="1">
    <citation type="submission" date="2021-02" db="EMBL/GenBank/DDBJ databases">
        <authorList>
            <person name="Nowell W R."/>
        </authorList>
    </citation>
    <scope>NUCLEOTIDE SEQUENCE</scope>
</reference>
<sequence length="147" mass="16616">MYTFIGIDEFGETDLRNIEGTQKLLLCNQLKSSSVPVIFIVSNCERDNDVQQWAHRNRKLLDKHILLFEDICYLWRKERLSKSLEEIWKAIEKYALNQEKVLALENSISATSNERPATSKTSLPAVENAAAANAKCTSPAGNTLLCN</sequence>
<comment type="caution">
    <text evidence="1">The sequence shown here is derived from an EMBL/GenBank/DDBJ whole genome shotgun (WGS) entry which is preliminary data.</text>
</comment>